<evidence type="ECO:0000313" key="5">
    <source>
        <dbReference type="Proteomes" id="UP000069272"/>
    </source>
</evidence>
<feature type="region of interest" description="Disordered" evidence="2">
    <location>
        <begin position="488"/>
        <end position="540"/>
    </location>
</feature>
<feature type="region of interest" description="Disordered" evidence="2">
    <location>
        <begin position="1"/>
        <end position="20"/>
    </location>
</feature>
<reference evidence="4 5" key="1">
    <citation type="journal article" date="2017" name="G3 (Bethesda)">
        <title>The Physical Genome Mapping of Anopheles albimanus Corrected Scaffold Misassemblies and Identified Interarm Rearrangements in Genus Anopheles.</title>
        <authorList>
            <person name="Artemov G.N."/>
            <person name="Peery A.N."/>
            <person name="Jiang X."/>
            <person name="Tu Z."/>
            <person name="Stegniy V.N."/>
            <person name="Sharakhova M.V."/>
            <person name="Sharakhov I.V."/>
        </authorList>
    </citation>
    <scope>NUCLEOTIDE SEQUENCE [LARGE SCALE GENOMIC DNA]</scope>
    <source>
        <strain evidence="4 5">ALBI9_A</strain>
    </source>
</reference>
<feature type="compositionally biased region" description="Low complexity" evidence="2">
    <location>
        <begin position="2183"/>
        <end position="2197"/>
    </location>
</feature>
<reference evidence="4" key="2">
    <citation type="submission" date="2022-08" db="UniProtKB">
        <authorList>
            <consortium name="EnsemblMetazoa"/>
        </authorList>
    </citation>
    <scope>IDENTIFICATION</scope>
    <source>
        <strain evidence="4">STECLA/ALBI9_A</strain>
    </source>
</reference>
<dbReference type="VEuPathDB" id="VectorBase:AALB20_038630"/>
<dbReference type="Pfam" id="PF07001">
    <property type="entry name" value="BAT2_N"/>
    <property type="match status" value="1"/>
</dbReference>
<feature type="region of interest" description="Disordered" evidence="2">
    <location>
        <begin position="1394"/>
        <end position="1422"/>
    </location>
</feature>
<dbReference type="PANTHER" id="PTHR14038">
    <property type="entry name" value="BAT2 HLA-B-ASSOCIATED TRANSCRIPT 2"/>
    <property type="match status" value="1"/>
</dbReference>
<feature type="region of interest" description="Disordered" evidence="2">
    <location>
        <begin position="303"/>
        <end position="328"/>
    </location>
</feature>
<feature type="compositionally biased region" description="Polar residues" evidence="2">
    <location>
        <begin position="1571"/>
        <end position="1584"/>
    </location>
</feature>
<feature type="region of interest" description="Disordered" evidence="2">
    <location>
        <begin position="1059"/>
        <end position="1097"/>
    </location>
</feature>
<accession>A0A182FT67</accession>
<dbReference type="EnsemblMetazoa" id="AALB009747-RA">
    <property type="protein sequence ID" value="AALB009747-PA"/>
    <property type="gene ID" value="AALB009747"/>
</dbReference>
<dbReference type="GO" id="GO:0030154">
    <property type="term" value="P:cell differentiation"/>
    <property type="evidence" value="ECO:0007669"/>
    <property type="project" value="TreeGrafter"/>
</dbReference>
<feature type="compositionally biased region" description="Low complexity" evidence="2">
    <location>
        <begin position="194"/>
        <end position="204"/>
    </location>
</feature>
<feature type="region of interest" description="Disordered" evidence="2">
    <location>
        <begin position="28"/>
        <end position="101"/>
    </location>
</feature>
<feature type="region of interest" description="Disordered" evidence="2">
    <location>
        <begin position="1188"/>
        <end position="1245"/>
    </location>
</feature>
<sequence length="2208" mass="238808">MNSLGGSKGERNAKPKFAALDINKLYITSRGESLEPSTQKTTTPRKHGMQSLGKVPSARRAPANLPSLKAEVSNPSDNSGSWSVEQPNNNNGVNSQANDKCSNSFSLTDCRTISDTDSQNNPQYLSNSKIIPSTTATWNTIEFPSLDDTGLAGASAVKVVQPEQLPSAGLLSLRSQGDTKKWIHQQTSGGRVGTATTSSSMASSLEGGSKDGRGQNIQNVPTQSLIESPLPPQFRALLPSFMRGNDVGSTGIPNNGVTVSSSSSQPHVLISPIQRNSSNSVMPSFAQSHGKLPHHGIVSLDSRNSTNSRVGSGGANYPPKISSTSGRIRNLGHGNGVSGSTGGHERGNTVEGILIDHHYGGRRGGPLLLSRHRGGANLAGVMPSSCSGIPPRVGSGISDVSDTIAMKDDQRYVLSSGSLSDQESIVVRPIIRDEELQRLEAISKDEGWSKDYEFDYNQKLEFSDDEMEPSIPLTDSDNKYDAQLIPEVKEENSTNDKDIENNINEKKDVHDREHGLHRNIGQHSRPATTPTTTSSIVGGVLDVAEAKERLIQRREEDQKREQERKQAAAKKLLELERKLSRKKSEEVATANNASGSEIVSSKVISNVTHTTINAAEENKLYCTTDTTEAWGAVTTKLTSKSGERGETRYEYLGTRNDRDRDVGNGTNAMNRDAPAFSKSFQSNLPPRFQRRKLERNTSGSNTLHTIDGPNSGRTGVKGMTCRDMDDAKSDPVPFSQQYDPRFIHNQQNHFLSAKAARHVETENQLGKLKRSEHSDRNEKEVIERDIEVRSCDQDQRKEDRENSINVAQRNSKATVNIEFLVSNEKESSSLLNTNSSIPPLARRSSEKSCGEHKITIPSDDNLQAHKKMEYAGTKISLANSGSFVQKTSWDEDICVQEQFQASSQSTESSVSLLKHDTNLKIPTCERIENSVSDRELHNAVTNKSSLHVLNKDEERQPISGSSSKNKLLDDELHVFESKQGFQLKQMSCYDNEDIYRPRHEIHEQSSNTENVVEPLVIPSSPKDFKTSEYPHNNRAPDSSDIYSVKTAVSKNSVTAVKEGENMSSLQHPGNKKKITSVQQPPRERRHDSRIAEGTRNNPNSVHQRVEAAINRGNTAANWNRSRGAGKICSRNYNQDYWSESDFSEEGLEDDQLMRNKANCAAGSKYQHHYQPQHFKTIPGEVCIKEGFAPRGEPSRRGRGGGSAISSVSFRKKTGQGGAPLIGKKVDCYGPPSSKSPFRGSDSTISVTNNLEDQSKGCISVSDNNNTSANWARNVSKSCNNAIEDAQSKDDKKTTSDDDCDKLSRQTVSQIVMVSEVIPKQMLLDKHSTNTLDMVLSKELAEKTTLSSEQCNSLENKSTIFTCKGTISLKAKNPANSVENNSSFEHVVSRSSLSSTTSNVLNSHSSRIEKKSKEGSIDCDRMQINDKDDRASPEFSCDYDENSCKTTKKDRITTSEDGHYSDLCTEGNSFAQIKDIETLNQTMSNPATGAQTKQQSLEDSNKSVSMNVKTDNNKHHLDGSSPPVKTIIFENTNYKSTVVSSPNNAALGSSMNNACLTTSVTVVGNNNNTTTKRPQNNKITNSTPTGKDGLENVAFKVTSSTSETVTESVVTAGKSLQSVVGTMPHRSVSLTTGAGCRAQSVTHQQLQSSNTTMNTYQAANYQKEADFEQEIKSFAFESDISQLIDTNKVAKQCTAIAPSTATCLPSHSSSSSATTVSVQKIVSPSTADLNMKIASVKKVWEMPNISKQRDVVAEDSIVISSGADGNEAGVHTTTSYCTIMHPGHSTNYQHNVIGNTDQLSTAQGSSPYTTFPQDQGALERRHFVSANANKSTGAMSEGGIVVIATVPGAVTTETDDSTKSYSHSVDVLAAAAAASSANVCKVKPTQQGMHQSGNLDLSPPPSMQSGTIPSAPQPYYPAQYGVSAVPSPPAVLYNSAAAITSQGGLYNAFQLEANGRSQFSQFPGHYGSSGASGPYNAYMATPTNIPTANPTPEIYQSITSQFRLGSVQSPYGNQAAQLNNPSTMLISSNNNSLMSSSVKSTSQQIGTIGSKSGGAVGQPPYGQQYMGMFPPAPLQNSAANFYSNSAGGQNAFFGASAAGSTQAYGIPTAVATANIFSGHGGQNPSSGHQPPPQQQQMPNYGSQFLSSPLLGNNPVVGQQQYRGGPSNSSQNTANANAVFMKSNQPQQPSHIQQQQQQQDTVSFYPFYPK</sequence>
<feature type="compositionally biased region" description="Low complexity" evidence="2">
    <location>
        <begin position="1394"/>
        <end position="1404"/>
    </location>
</feature>
<feature type="compositionally biased region" description="Basic and acidic residues" evidence="2">
    <location>
        <begin position="1405"/>
        <end position="1422"/>
    </location>
</feature>
<feature type="compositionally biased region" description="Basic and acidic residues" evidence="2">
    <location>
        <begin position="488"/>
        <end position="516"/>
    </location>
</feature>
<name>A0A182FT67_ANOAL</name>
<evidence type="ECO:0000256" key="2">
    <source>
        <dbReference type="SAM" id="MobiDB-lite"/>
    </source>
</evidence>
<proteinExistence type="predicted"/>
<dbReference type="Proteomes" id="UP000069272">
    <property type="component" value="Chromosome 3L"/>
</dbReference>
<protein>
    <submittedName>
        <fullName evidence="4">BAT2_N domain-containing protein</fullName>
    </submittedName>
</protein>
<feature type="compositionally biased region" description="Polar residues" evidence="2">
    <location>
        <begin position="1232"/>
        <end position="1245"/>
    </location>
</feature>
<feature type="compositionally biased region" description="Polar residues" evidence="2">
    <location>
        <begin position="2136"/>
        <end position="2160"/>
    </location>
</feature>
<feature type="compositionally biased region" description="Basic and acidic residues" evidence="2">
    <location>
        <begin position="1081"/>
        <end position="1092"/>
    </location>
</feature>
<feature type="region of interest" description="Disordered" evidence="2">
    <location>
        <begin position="181"/>
        <end position="217"/>
    </location>
</feature>
<feature type="compositionally biased region" description="Polar residues" evidence="2">
    <location>
        <begin position="73"/>
        <end position="101"/>
    </location>
</feature>
<dbReference type="VEuPathDB" id="VectorBase:AALB009747"/>
<dbReference type="PANTHER" id="PTHR14038:SF0">
    <property type="entry name" value="LP18708P"/>
    <property type="match status" value="1"/>
</dbReference>
<feature type="compositionally biased region" description="Basic and acidic residues" evidence="2">
    <location>
        <begin position="843"/>
        <end position="854"/>
    </location>
</feature>
<evidence type="ECO:0000256" key="1">
    <source>
        <dbReference type="SAM" id="Coils"/>
    </source>
</evidence>
<evidence type="ECO:0000313" key="4">
    <source>
        <dbReference type="EnsemblMetazoa" id="AALB009747-PA"/>
    </source>
</evidence>
<feature type="region of interest" description="Disordered" evidence="2">
    <location>
        <begin position="655"/>
        <end position="682"/>
    </location>
</feature>
<feature type="domain" description="BAT2 N-terminal" evidence="3">
    <location>
        <begin position="1"/>
        <end position="137"/>
    </location>
</feature>
<feature type="region of interest" description="Disordered" evidence="2">
    <location>
        <begin position="1564"/>
        <end position="1586"/>
    </location>
</feature>
<organism evidence="4 5">
    <name type="scientific">Anopheles albimanus</name>
    <name type="common">New world malaria mosquito</name>
    <dbReference type="NCBI Taxonomy" id="7167"/>
    <lineage>
        <taxon>Eukaryota</taxon>
        <taxon>Metazoa</taxon>
        <taxon>Ecdysozoa</taxon>
        <taxon>Arthropoda</taxon>
        <taxon>Hexapoda</taxon>
        <taxon>Insecta</taxon>
        <taxon>Pterygota</taxon>
        <taxon>Neoptera</taxon>
        <taxon>Endopterygota</taxon>
        <taxon>Diptera</taxon>
        <taxon>Nematocera</taxon>
        <taxon>Culicoidea</taxon>
        <taxon>Culicidae</taxon>
        <taxon>Anophelinae</taxon>
        <taxon>Anopheles</taxon>
    </lineage>
</organism>
<feature type="region of interest" description="Disordered" evidence="2">
    <location>
        <begin position="830"/>
        <end position="854"/>
    </location>
</feature>
<keyword evidence="1" id="KW-0175">Coiled coil</keyword>
<feature type="region of interest" description="Disordered" evidence="2">
    <location>
        <begin position="1019"/>
        <end position="1041"/>
    </location>
</feature>
<feature type="region of interest" description="Disordered" evidence="2">
    <location>
        <begin position="2114"/>
        <end position="2200"/>
    </location>
</feature>
<feature type="coiled-coil region" evidence="1">
    <location>
        <begin position="544"/>
        <end position="585"/>
    </location>
</feature>
<dbReference type="InterPro" id="IPR009738">
    <property type="entry name" value="BAT2_N"/>
</dbReference>
<feature type="compositionally biased region" description="Low complexity" evidence="2">
    <location>
        <begin position="2165"/>
        <end position="2176"/>
    </location>
</feature>
<dbReference type="InterPro" id="IPR033184">
    <property type="entry name" value="PRRC2"/>
</dbReference>
<evidence type="ECO:0000259" key="3">
    <source>
        <dbReference type="Pfam" id="PF07001"/>
    </source>
</evidence>
<keyword evidence="5" id="KW-1185">Reference proteome</keyword>
<dbReference type="STRING" id="7167.A0A182FT67"/>
<feature type="region of interest" description="Disordered" evidence="2">
    <location>
        <begin position="695"/>
        <end position="716"/>
    </location>
</feature>